<feature type="transmembrane region" description="Helical" evidence="1">
    <location>
        <begin position="21"/>
        <end position="45"/>
    </location>
</feature>
<evidence type="ECO:0000313" key="3">
    <source>
        <dbReference type="Proteomes" id="UP000176431"/>
    </source>
</evidence>
<accession>A0A1F5B1T2</accession>
<organism evidence="2 3">
    <name type="scientific">Candidatus Azambacteria bacterium RIFCSPHIGHO2_01_FULL_40_24</name>
    <dbReference type="NCBI Taxonomy" id="1797301"/>
    <lineage>
        <taxon>Bacteria</taxon>
        <taxon>Candidatus Azamiibacteriota</taxon>
    </lineage>
</organism>
<evidence type="ECO:0000256" key="1">
    <source>
        <dbReference type="SAM" id="Phobius"/>
    </source>
</evidence>
<proteinExistence type="predicted"/>
<dbReference type="Proteomes" id="UP000176431">
    <property type="component" value="Unassembled WGS sequence"/>
</dbReference>
<keyword evidence="1" id="KW-1133">Transmembrane helix</keyword>
<reference evidence="2 3" key="1">
    <citation type="journal article" date="2016" name="Nat. Commun.">
        <title>Thousands of microbial genomes shed light on interconnected biogeochemical processes in an aquifer system.</title>
        <authorList>
            <person name="Anantharaman K."/>
            <person name="Brown C.T."/>
            <person name="Hug L.A."/>
            <person name="Sharon I."/>
            <person name="Castelle C.J."/>
            <person name="Probst A.J."/>
            <person name="Thomas B.C."/>
            <person name="Singh A."/>
            <person name="Wilkins M.J."/>
            <person name="Karaoz U."/>
            <person name="Brodie E.L."/>
            <person name="Williams K.H."/>
            <person name="Hubbard S.S."/>
            <person name="Banfield J.F."/>
        </authorList>
    </citation>
    <scope>NUCLEOTIDE SEQUENCE [LARGE SCALE GENOMIC DNA]</scope>
</reference>
<protein>
    <recommendedName>
        <fullName evidence="4">POTRA domain-containing protein</fullName>
    </recommendedName>
</protein>
<dbReference type="GO" id="GO:0051301">
    <property type="term" value="P:cell division"/>
    <property type="evidence" value="ECO:0007669"/>
    <property type="project" value="UniProtKB-KW"/>
</dbReference>
<keyword evidence="1" id="KW-0472">Membrane</keyword>
<evidence type="ECO:0000313" key="2">
    <source>
        <dbReference type="EMBL" id="OGD24598.1"/>
    </source>
</evidence>
<sequence length="269" mass="30952">MPSSRYYRFKIISREEKIKKLKILFFSLWLLIVISTIFWSIFISSFFNIQNINFSDNTVLNRDDALNIISSIAPFGLGENLLILSKSRLKSELAAAFPSVTDIIIKKKLFHTIIVSFHKRIQIGIWCQPAVDHLQGDNCYYFDKNGIAFAKTPETEGSLILTIKDLSKNNIVLGDKVLDNIQINFIIAFNNKISENNKFKILEFKIKPSFSVDLEAITDENWSIYLDEKQDPAVAVNNLLSILEEAIKNTGNLEYIDLRIPSRIFYKMK</sequence>
<comment type="caution">
    <text evidence="2">The sequence shown here is derived from an EMBL/GenBank/DDBJ whole genome shotgun (WGS) entry which is preliminary data.</text>
</comment>
<name>A0A1F5B1T2_9BACT</name>
<gene>
    <name evidence="2" type="ORF">A2819_01525</name>
</gene>
<dbReference type="EMBL" id="MEYK01000039">
    <property type="protein sequence ID" value="OGD24598.1"/>
    <property type="molecule type" value="Genomic_DNA"/>
</dbReference>
<evidence type="ECO:0008006" key="4">
    <source>
        <dbReference type="Google" id="ProtNLM"/>
    </source>
</evidence>
<keyword evidence="1" id="KW-0812">Transmembrane</keyword>
<dbReference type="AlphaFoldDB" id="A0A1F5B1T2"/>